<dbReference type="NCBIfam" id="TIGR02532">
    <property type="entry name" value="IV_pilin_GFxxxE"/>
    <property type="match status" value="1"/>
</dbReference>
<keyword evidence="1" id="KW-1133">Transmembrane helix</keyword>
<dbReference type="KEGG" id="chya:V22_09810"/>
<dbReference type="OrthoDB" id="231157at2"/>
<feature type="transmembrane region" description="Helical" evidence="1">
    <location>
        <begin position="20"/>
        <end position="43"/>
    </location>
</feature>
<dbReference type="RefSeq" id="WP_145260308.1">
    <property type="nucleotide sequence ID" value="NZ_CP036316.1"/>
</dbReference>
<organism evidence="2 3">
    <name type="scientific">Calycomorphotria hydatis</name>
    <dbReference type="NCBI Taxonomy" id="2528027"/>
    <lineage>
        <taxon>Bacteria</taxon>
        <taxon>Pseudomonadati</taxon>
        <taxon>Planctomycetota</taxon>
        <taxon>Planctomycetia</taxon>
        <taxon>Planctomycetales</taxon>
        <taxon>Planctomycetaceae</taxon>
        <taxon>Calycomorphotria</taxon>
    </lineage>
</organism>
<keyword evidence="1" id="KW-0472">Membrane</keyword>
<proteinExistence type="predicted"/>
<dbReference type="Proteomes" id="UP000319976">
    <property type="component" value="Chromosome"/>
</dbReference>
<protein>
    <submittedName>
        <fullName evidence="2">Uncharacterized protein</fullName>
    </submittedName>
</protein>
<keyword evidence="1" id="KW-0812">Transmembrane</keyword>
<dbReference type="PROSITE" id="PS00409">
    <property type="entry name" value="PROKAR_NTER_METHYL"/>
    <property type="match status" value="1"/>
</dbReference>
<evidence type="ECO:0000313" key="2">
    <source>
        <dbReference type="EMBL" id="QDT63756.1"/>
    </source>
</evidence>
<dbReference type="AlphaFoldDB" id="A0A517T5U2"/>
<keyword evidence="3" id="KW-1185">Reference proteome</keyword>
<reference evidence="2 3" key="1">
    <citation type="submission" date="2019-02" db="EMBL/GenBank/DDBJ databases">
        <title>Deep-cultivation of Planctomycetes and their phenomic and genomic characterization uncovers novel biology.</title>
        <authorList>
            <person name="Wiegand S."/>
            <person name="Jogler M."/>
            <person name="Boedeker C."/>
            <person name="Pinto D."/>
            <person name="Vollmers J."/>
            <person name="Rivas-Marin E."/>
            <person name="Kohn T."/>
            <person name="Peeters S.H."/>
            <person name="Heuer A."/>
            <person name="Rast P."/>
            <person name="Oberbeckmann S."/>
            <person name="Bunk B."/>
            <person name="Jeske O."/>
            <person name="Meyerdierks A."/>
            <person name="Storesund J.E."/>
            <person name="Kallscheuer N."/>
            <person name="Luecker S."/>
            <person name="Lage O.M."/>
            <person name="Pohl T."/>
            <person name="Merkel B.J."/>
            <person name="Hornburger P."/>
            <person name="Mueller R.-W."/>
            <person name="Bruemmer F."/>
            <person name="Labrenz M."/>
            <person name="Spormann A.M."/>
            <person name="Op den Camp H."/>
            <person name="Overmann J."/>
            <person name="Amann R."/>
            <person name="Jetten M.S.M."/>
            <person name="Mascher T."/>
            <person name="Medema M.H."/>
            <person name="Devos D.P."/>
            <person name="Kaster A.-K."/>
            <person name="Ovreas L."/>
            <person name="Rohde M."/>
            <person name="Galperin M.Y."/>
            <person name="Jogler C."/>
        </authorList>
    </citation>
    <scope>NUCLEOTIDE SEQUENCE [LARGE SCALE GENOMIC DNA]</scope>
    <source>
        <strain evidence="2 3">V22</strain>
    </source>
</reference>
<name>A0A517T5U2_9PLAN</name>
<evidence type="ECO:0000256" key="1">
    <source>
        <dbReference type="SAM" id="Phobius"/>
    </source>
</evidence>
<evidence type="ECO:0000313" key="3">
    <source>
        <dbReference type="Proteomes" id="UP000319976"/>
    </source>
</evidence>
<accession>A0A517T5U2</accession>
<sequence>MNQHNRQLGPRPARRGFTLVEMLVSTALVVLMMLMFAQVFSIVTNTVSAQKGIAENDQKARTLINIVKGDLNSRTFKDIKPFWPGQTTSGIPEREGYFSISENDPNNPTDDVLQFTIKTDGDDVLFGNTVELGAIDLSNNSVDQPEFDDGVVSANGVGASTCAEISYFLRNGNLYRSVMLVRDEYDPKGTLVGQPKLPSDPSTPYIDDHDGNSVVSYLNDPAAISAPASDLPSGTYTGYFWRDFGFSAFYDPSGGTAVKFHNLDSLTNSDTGGAGTVPIGSVSVPVALGVPHLRYGSSLPPSGATSGAPREFLIPSTNKGKFLGRFLKQEIADDGFLYPGEQTTAANSPYTRNDLADANNDYIVDEYDDAPERRGAELLMTNVSEFDIRVFDDHPSVGRFVNLNDGSSGFYGTAFDPSDPTITAITTLETSLSSDFTVSDHDNRYDTWHPGMDNAGNPIDGVGVPPFAPYANLSTGVYFDRTVETNAALEDEDGIDGDEIALKAIQIRVVYQDPVSGQTKQVTYTHSLVN</sequence>
<dbReference type="InterPro" id="IPR012902">
    <property type="entry name" value="N_methyl_site"/>
</dbReference>
<dbReference type="Pfam" id="PF07963">
    <property type="entry name" value="N_methyl"/>
    <property type="match status" value="1"/>
</dbReference>
<dbReference type="EMBL" id="CP036316">
    <property type="protein sequence ID" value="QDT63756.1"/>
    <property type="molecule type" value="Genomic_DNA"/>
</dbReference>
<gene>
    <name evidence="2" type="ORF">V22_09810</name>
</gene>